<dbReference type="Gene3D" id="2.10.25.10">
    <property type="entry name" value="Laminin"/>
    <property type="match status" value="1"/>
</dbReference>
<proteinExistence type="predicted"/>
<feature type="domain" description="EGF-like" evidence="8">
    <location>
        <begin position="28"/>
        <end position="68"/>
    </location>
</feature>
<evidence type="ECO:0000256" key="5">
    <source>
        <dbReference type="ARBA" id="ARBA00023157"/>
    </source>
</evidence>
<dbReference type="GO" id="GO:0008083">
    <property type="term" value="F:growth factor activity"/>
    <property type="evidence" value="ECO:0007669"/>
    <property type="project" value="TreeGrafter"/>
</dbReference>
<keyword evidence="4" id="KW-0732">Signal</keyword>
<dbReference type="GO" id="GO:0007173">
    <property type="term" value="P:epidermal growth factor receptor signaling pathway"/>
    <property type="evidence" value="ECO:0007669"/>
    <property type="project" value="TreeGrafter"/>
</dbReference>
<comment type="subcellular location">
    <subcellularLocation>
        <location evidence="1">Secreted</location>
    </subcellularLocation>
</comment>
<sequence>MVREGGDGGRRGREGERKGGRKKGVRDLYIPCPSRYRNYCLHGDCQYPDNLGPPSCSCHAGFSGPQCDLSRSRVGLRTIQTARSALLHFPSDTPHIQLKSVVYIHLSQIHLNSVFHNS</sequence>
<evidence type="ECO:0000256" key="2">
    <source>
        <dbReference type="ARBA" id="ARBA00022525"/>
    </source>
</evidence>
<dbReference type="GO" id="GO:0008284">
    <property type="term" value="P:positive regulation of cell population proliferation"/>
    <property type="evidence" value="ECO:0007669"/>
    <property type="project" value="TreeGrafter"/>
</dbReference>
<evidence type="ECO:0000256" key="1">
    <source>
        <dbReference type="ARBA" id="ARBA00004613"/>
    </source>
</evidence>
<evidence type="ECO:0000313" key="10">
    <source>
        <dbReference type="Proteomes" id="UP000314982"/>
    </source>
</evidence>
<dbReference type="STRING" id="62062.ENSHHUP00000065618"/>
<dbReference type="GO" id="GO:0005615">
    <property type="term" value="C:extracellular space"/>
    <property type="evidence" value="ECO:0007669"/>
    <property type="project" value="TreeGrafter"/>
</dbReference>
<evidence type="ECO:0000256" key="4">
    <source>
        <dbReference type="ARBA" id="ARBA00022729"/>
    </source>
</evidence>
<dbReference type="GO" id="GO:0045840">
    <property type="term" value="P:positive regulation of mitotic nuclear division"/>
    <property type="evidence" value="ECO:0007669"/>
    <property type="project" value="TreeGrafter"/>
</dbReference>
<reference evidence="9" key="2">
    <citation type="submission" date="2025-08" db="UniProtKB">
        <authorList>
            <consortium name="Ensembl"/>
        </authorList>
    </citation>
    <scope>IDENTIFICATION</scope>
</reference>
<name>A0A4W5PTU7_9TELE</name>
<dbReference type="PROSITE" id="PS50026">
    <property type="entry name" value="EGF_3"/>
    <property type="match status" value="1"/>
</dbReference>
<feature type="compositionally biased region" description="Basic and acidic residues" evidence="7">
    <location>
        <begin position="1"/>
        <end position="18"/>
    </location>
</feature>
<reference evidence="9" key="3">
    <citation type="submission" date="2025-09" db="UniProtKB">
        <authorList>
            <consortium name="Ensembl"/>
        </authorList>
    </citation>
    <scope>IDENTIFICATION</scope>
</reference>
<evidence type="ECO:0000313" key="9">
    <source>
        <dbReference type="Ensembl" id="ENSHHUP00000065618.1"/>
    </source>
</evidence>
<evidence type="ECO:0000256" key="6">
    <source>
        <dbReference type="PROSITE-ProRule" id="PRU00076"/>
    </source>
</evidence>
<accession>A0A4W5PTU7</accession>
<dbReference type="PROSITE" id="PS01186">
    <property type="entry name" value="EGF_2"/>
    <property type="match status" value="1"/>
</dbReference>
<evidence type="ECO:0000256" key="3">
    <source>
        <dbReference type="ARBA" id="ARBA00022536"/>
    </source>
</evidence>
<reference evidence="10" key="1">
    <citation type="submission" date="2018-06" db="EMBL/GenBank/DDBJ databases">
        <title>Genome assembly of Danube salmon.</title>
        <authorList>
            <person name="Macqueen D.J."/>
            <person name="Gundappa M.K."/>
        </authorList>
    </citation>
    <scope>NUCLEOTIDE SEQUENCE [LARGE SCALE GENOMIC DNA]</scope>
</reference>
<keyword evidence="10" id="KW-1185">Reference proteome</keyword>
<protein>
    <recommendedName>
        <fullName evidence="8">EGF-like domain-containing protein</fullName>
    </recommendedName>
</protein>
<keyword evidence="2" id="KW-0964">Secreted</keyword>
<dbReference type="PANTHER" id="PTHR10740">
    <property type="entry name" value="TRANSFORMING GROWTH FACTOR ALPHA"/>
    <property type="match status" value="1"/>
</dbReference>
<dbReference type="AlphaFoldDB" id="A0A4W5PTU7"/>
<comment type="caution">
    <text evidence="6">Lacks conserved residue(s) required for the propagation of feature annotation.</text>
</comment>
<dbReference type="PROSITE" id="PS00022">
    <property type="entry name" value="EGF_1"/>
    <property type="match status" value="1"/>
</dbReference>
<feature type="disulfide bond" evidence="6">
    <location>
        <begin position="58"/>
        <end position="67"/>
    </location>
</feature>
<evidence type="ECO:0000259" key="8">
    <source>
        <dbReference type="PROSITE" id="PS50026"/>
    </source>
</evidence>
<dbReference type="InterPro" id="IPR000742">
    <property type="entry name" value="EGF"/>
</dbReference>
<dbReference type="Proteomes" id="UP000314982">
    <property type="component" value="Unassembled WGS sequence"/>
</dbReference>
<keyword evidence="5 6" id="KW-1015">Disulfide bond</keyword>
<dbReference type="SUPFAM" id="SSF57196">
    <property type="entry name" value="EGF/Laminin"/>
    <property type="match status" value="1"/>
</dbReference>
<dbReference type="Ensembl" id="ENSHHUT00000067842.1">
    <property type="protein sequence ID" value="ENSHHUP00000065618.1"/>
    <property type="gene ID" value="ENSHHUG00000038744.1"/>
</dbReference>
<evidence type="ECO:0000256" key="7">
    <source>
        <dbReference type="SAM" id="MobiDB-lite"/>
    </source>
</evidence>
<dbReference type="GeneTree" id="ENSGT01000000220465"/>
<keyword evidence="3 6" id="KW-0245">EGF-like domain</keyword>
<dbReference type="PANTHER" id="PTHR10740:SF14">
    <property type="entry name" value="EGF-LIKE DOMAIN-CONTAINING PROTEIN"/>
    <property type="match status" value="1"/>
</dbReference>
<feature type="region of interest" description="Disordered" evidence="7">
    <location>
        <begin position="1"/>
        <end position="25"/>
    </location>
</feature>
<dbReference type="GO" id="GO:0005154">
    <property type="term" value="F:epidermal growth factor receptor binding"/>
    <property type="evidence" value="ECO:0007669"/>
    <property type="project" value="TreeGrafter"/>
</dbReference>
<organism evidence="9 10">
    <name type="scientific">Hucho hucho</name>
    <name type="common">huchen</name>
    <dbReference type="NCBI Taxonomy" id="62062"/>
    <lineage>
        <taxon>Eukaryota</taxon>
        <taxon>Metazoa</taxon>
        <taxon>Chordata</taxon>
        <taxon>Craniata</taxon>
        <taxon>Vertebrata</taxon>
        <taxon>Euteleostomi</taxon>
        <taxon>Actinopterygii</taxon>
        <taxon>Neopterygii</taxon>
        <taxon>Teleostei</taxon>
        <taxon>Protacanthopterygii</taxon>
        <taxon>Salmoniformes</taxon>
        <taxon>Salmonidae</taxon>
        <taxon>Salmoninae</taxon>
        <taxon>Hucho</taxon>
    </lineage>
</organism>